<dbReference type="HOGENOM" id="CLU_110577_2_0_12"/>
<dbReference type="SUPFAM" id="SSF111069">
    <property type="entry name" value="Hypothetical protein yfbM"/>
    <property type="match status" value="1"/>
</dbReference>
<gene>
    <name evidence="1" type="ORF">HMPREF9726_01986</name>
</gene>
<proteinExistence type="predicted"/>
<dbReference type="AlphaFoldDB" id="A0A0E2E3A2"/>
<sequence length="165" mass="18917">MGMIANYQLISDMDLKKLMTEKDIADFTEELQEAEGCILFDMDKMWDVLHFVLTGVSAGEPIEGNPLSEAIVGVNSFEECEDFIGYTKKENIRLIVKKLNETDIDSLLENFSMQKCKENKLYPNIWDYEDEKEEIIDELKCAFVGLKDFYNEAAQAGQNVLVSIY</sequence>
<dbReference type="InterPro" id="IPR035944">
    <property type="entry name" value="YfbM-like_sf"/>
</dbReference>
<dbReference type="RefSeq" id="WP_002685332.1">
    <property type="nucleotide sequence ID" value="NZ_CM001795.1"/>
</dbReference>
<dbReference type="InterPro" id="IPR015068">
    <property type="entry name" value="DUF1877"/>
</dbReference>
<accession>A0A0E2E3A2</accession>
<dbReference type="PATRIC" id="fig|999432.5.peg.2062"/>
<dbReference type="Gene3D" id="3.40.1760.10">
    <property type="entry name" value="YfbM-like super family"/>
    <property type="match status" value="1"/>
</dbReference>
<dbReference type="Proteomes" id="UP000011705">
    <property type="component" value="Chromosome"/>
</dbReference>
<reference evidence="1" key="1">
    <citation type="submission" date="2012-01" db="EMBL/GenBank/DDBJ databases">
        <title>The Genome Sequence of Treponema denticola H-22.</title>
        <authorList>
            <consortium name="The Broad Institute Genome Sequencing Platform"/>
            <person name="Earl A."/>
            <person name="Ward D."/>
            <person name="Feldgarden M."/>
            <person name="Gevers D."/>
            <person name="Blanton J.M."/>
            <person name="Fenno C.J."/>
            <person name="Baranova O.V."/>
            <person name="Mathney J."/>
            <person name="Dewhirst F.E."/>
            <person name="Izard J."/>
            <person name="Young S.K."/>
            <person name="Zeng Q."/>
            <person name="Gargeya S."/>
            <person name="Fitzgerald M."/>
            <person name="Haas B."/>
            <person name="Abouelleil A."/>
            <person name="Alvarado L."/>
            <person name="Arachchi H.M."/>
            <person name="Berlin A."/>
            <person name="Chapman S.B."/>
            <person name="Gearin G."/>
            <person name="Goldberg J."/>
            <person name="Griggs A."/>
            <person name="Gujja S."/>
            <person name="Hansen M."/>
            <person name="Heiman D."/>
            <person name="Howarth C."/>
            <person name="Larimer J."/>
            <person name="Lui A."/>
            <person name="MacDonald P.J.P."/>
            <person name="McCowen C."/>
            <person name="Montmayeur A."/>
            <person name="Murphy C."/>
            <person name="Neiman D."/>
            <person name="Pearson M."/>
            <person name="Priest M."/>
            <person name="Roberts A."/>
            <person name="Saif S."/>
            <person name="Shea T."/>
            <person name="Sisk P."/>
            <person name="Stolte C."/>
            <person name="Sykes S."/>
            <person name="Wortman J."/>
            <person name="Nusbaum C."/>
            <person name="Birren B."/>
        </authorList>
    </citation>
    <scope>NUCLEOTIDE SEQUENCE [LARGE SCALE GENOMIC DNA]</scope>
    <source>
        <strain evidence="1">H-22</strain>
    </source>
</reference>
<evidence type="ECO:0008006" key="2">
    <source>
        <dbReference type="Google" id="ProtNLM"/>
    </source>
</evidence>
<organism evidence="1">
    <name type="scientific">Treponema denticola H-22</name>
    <dbReference type="NCBI Taxonomy" id="999432"/>
    <lineage>
        <taxon>Bacteria</taxon>
        <taxon>Pseudomonadati</taxon>
        <taxon>Spirochaetota</taxon>
        <taxon>Spirochaetia</taxon>
        <taxon>Spirochaetales</taxon>
        <taxon>Treponemataceae</taxon>
        <taxon>Treponema</taxon>
    </lineage>
</organism>
<comment type="caution">
    <text evidence="1">The sequence shown here is derived from an EMBL/GenBank/DDBJ whole genome shotgun (WGS) entry which is preliminary data.</text>
</comment>
<evidence type="ECO:0000313" key="1">
    <source>
        <dbReference type="EMBL" id="EMB31606.1"/>
    </source>
</evidence>
<dbReference type="Pfam" id="PF08974">
    <property type="entry name" value="DUF1877"/>
    <property type="match status" value="1"/>
</dbReference>
<dbReference type="EMBL" id="AGDV01000020">
    <property type="protein sequence ID" value="EMB31606.1"/>
    <property type="molecule type" value="Genomic_DNA"/>
</dbReference>
<name>A0A0E2E3A2_TREDN</name>
<protein>
    <recommendedName>
        <fullName evidence="2">DUF1877 family protein</fullName>
    </recommendedName>
</protein>